<dbReference type="PANTHER" id="PTHR42718:SF9">
    <property type="entry name" value="MAJOR FACILITATOR SUPERFAMILY MULTIDRUG TRANSPORTER MFSC"/>
    <property type="match status" value="1"/>
</dbReference>
<feature type="transmembrane region" description="Helical" evidence="6">
    <location>
        <begin position="263"/>
        <end position="282"/>
    </location>
</feature>
<dbReference type="PROSITE" id="PS50850">
    <property type="entry name" value="MFS"/>
    <property type="match status" value="1"/>
</dbReference>
<dbReference type="EMBL" id="BMHE01000007">
    <property type="protein sequence ID" value="GGI46841.1"/>
    <property type="molecule type" value="Genomic_DNA"/>
</dbReference>
<feature type="transmembrane region" description="Helical" evidence="6">
    <location>
        <begin position="426"/>
        <end position="452"/>
    </location>
</feature>
<dbReference type="Proteomes" id="UP000615455">
    <property type="component" value="Unassembled WGS sequence"/>
</dbReference>
<feature type="transmembrane region" description="Helical" evidence="6">
    <location>
        <begin position="384"/>
        <end position="406"/>
    </location>
</feature>
<keyword evidence="4 6" id="KW-1133">Transmembrane helix</keyword>
<evidence type="ECO:0000256" key="4">
    <source>
        <dbReference type="ARBA" id="ARBA00022989"/>
    </source>
</evidence>
<accession>A0ABQ2BSX5</accession>
<dbReference type="InterPro" id="IPR020846">
    <property type="entry name" value="MFS_dom"/>
</dbReference>
<evidence type="ECO:0000313" key="8">
    <source>
        <dbReference type="EMBL" id="GGI46841.1"/>
    </source>
</evidence>
<dbReference type="SUPFAM" id="SSF103473">
    <property type="entry name" value="MFS general substrate transporter"/>
    <property type="match status" value="1"/>
</dbReference>
<evidence type="ECO:0000256" key="3">
    <source>
        <dbReference type="ARBA" id="ARBA00022692"/>
    </source>
</evidence>
<feature type="transmembrane region" description="Helical" evidence="6">
    <location>
        <begin position="351"/>
        <end position="372"/>
    </location>
</feature>
<feature type="transmembrane region" description="Helical" evidence="6">
    <location>
        <begin position="143"/>
        <end position="165"/>
    </location>
</feature>
<feature type="transmembrane region" description="Helical" evidence="6">
    <location>
        <begin position="324"/>
        <end position="345"/>
    </location>
</feature>
<feature type="transmembrane region" description="Helical" evidence="6">
    <location>
        <begin position="22"/>
        <end position="40"/>
    </location>
</feature>
<keyword evidence="3 6" id="KW-0812">Transmembrane</keyword>
<evidence type="ECO:0000313" key="9">
    <source>
        <dbReference type="Proteomes" id="UP000615455"/>
    </source>
</evidence>
<evidence type="ECO:0000256" key="2">
    <source>
        <dbReference type="ARBA" id="ARBA00022448"/>
    </source>
</evidence>
<evidence type="ECO:0000259" key="7">
    <source>
        <dbReference type="PROSITE" id="PS50850"/>
    </source>
</evidence>
<evidence type="ECO:0000256" key="1">
    <source>
        <dbReference type="ARBA" id="ARBA00004651"/>
    </source>
</evidence>
<dbReference type="RefSeq" id="WP_189010726.1">
    <property type="nucleotide sequence ID" value="NZ_BMHE01000007.1"/>
</dbReference>
<comment type="subcellular location">
    <subcellularLocation>
        <location evidence="1">Cell membrane</location>
        <topology evidence="1">Multi-pass membrane protein</topology>
    </subcellularLocation>
</comment>
<evidence type="ECO:0000256" key="6">
    <source>
        <dbReference type="SAM" id="Phobius"/>
    </source>
</evidence>
<feature type="transmembrane region" description="Helical" evidence="6">
    <location>
        <begin position="171"/>
        <end position="191"/>
    </location>
</feature>
<dbReference type="Gene3D" id="1.20.1720.10">
    <property type="entry name" value="Multidrug resistance protein D"/>
    <property type="match status" value="1"/>
</dbReference>
<dbReference type="Gene3D" id="1.20.1250.20">
    <property type="entry name" value="MFS general substrate transporter like domains"/>
    <property type="match status" value="1"/>
</dbReference>
<keyword evidence="5 6" id="KW-0472">Membrane</keyword>
<keyword evidence="9" id="KW-1185">Reference proteome</keyword>
<name>A0ABQ2BSX5_9BACL</name>
<protein>
    <submittedName>
        <fullName evidence="8">MFS transporter</fullName>
    </submittedName>
</protein>
<feature type="transmembrane region" description="Helical" evidence="6">
    <location>
        <begin position="85"/>
        <end position="111"/>
    </location>
</feature>
<organism evidence="8 9">
    <name type="scientific">Paenibacillus marchantiophytorum</name>
    <dbReference type="NCBI Taxonomy" id="1619310"/>
    <lineage>
        <taxon>Bacteria</taxon>
        <taxon>Bacillati</taxon>
        <taxon>Bacillota</taxon>
        <taxon>Bacilli</taxon>
        <taxon>Bacillales</taxon>
        <taxon>Paenibacillaceae</taxon>
        <taxon>Paenibacillus</taxon>
    </lineage>
</organism>
<sequence length="477" mass="51225">MTTQTEAPTQATQQNANKLMRILMFTLTISMMSGIMFNIVLPKISQEFSLTIAQVSWLSSAYILIYAIGAVTYGKLADRYKLKNLVTLGLLVFTVGSLIGLTSHTFAMALAGRCLQAIGAAVIPAIAMIIPLRYFAPERRGAALGMTAVGLAFGNALGPVIAALIVSMVHWRWLFAVPVLVLATIPYYRKYLGNEQTKSTSKFDWIGGILLAVTITLMLLSVTKGIWLLLGGLVFLGLFIARICTAGEPFIAPKLFQNKKYTLGLIISFLISGTCCSLYVLSPLLLSDVQKLPSVWIGFALVPAAVASAVFGRKGGRLADKKGNSFVVYIASSLLFAGFLLLSTFTGGSALFIAVFLILGNVGQSFIVIAISNSVSRTLPQEQVGVGMGMLAMVNFISQGIAIGIYSKIVDLGSQTIPSWNPLYNYSSGSIFSNICLVLAASQIVIFAIYYLSFGRMTKHKLGGLMPEAEARTLSNI</sequence>
<dbReference type="InterPro" id="IPR011701">
    <property type="entry name" value="MFS"/>
</dbReference>
<evidence type="ECO:0000256" key="5">
    <source>
        <dbReference type="ARBA" id="ARBA00023136"/>
    </source>
</evidence>
<proteinExistence type="predicted"/>
<feature type="transmembrane region" description="Helical" evidence="6">
    <location>
        <begin position="203"/>
        <end position="220"/>
    </location>
</feature>
<dbReference type="PRINTS" id="PR01036">
    <property type="entry name" value="TCRTETB"/>
</dbReference>
<dbReference type="PANTHER" id="PTHR42718">
    <property type="entry name" value="MAJOR FACILITATOR SUPERFAMILY MULTIDRUG TRANSPORTER MFSC"/>
    <property type="match status" value="1"/>
</dbReference>
<reference evidence="9" key="1">
    <citation type="journal article" date="2019" name="Int. J. Syst. Evol. Microbiol.">
        <title>The Global Catalogue of Microorganisms (GCM) 10K type strain sequencing project: providing services to taxonomists for standard genome sequencing and annotation.</title>
        <authorList>
            <consortium name="The Broad Institute Genomics Platform"/>
            <consortium name="The Broad Institute Genome Sequencing Center for Infectious Disease"/>
            <person name="Wu L."/>
            <person name="Ma J."/>
        </authorList>
    </citation>
    <scope>NUCLEOTIDE SEQUENCE [LARGE SCALE GENOMIC DNA]</scope>
    <source>
        <strain evidence="9">CGMCC 1.15043</strain>
    </source>
</reference>
<feature type="transmembrane region" description="Helical" evidence="6">
    <location>
        <begin position="294"/>
        <end position="312"/>
    </location>
</feature>
<feature type="transmembrane region" description="Helical" evidence="6">
    <location>
        <begin position="226"/>
        <end position="251"/>
    </location>
</feature>
<feature type="domain" description="Major facilitator superfamily (MFS) profile" evidence="7">
    <location>
        <begin position="18"/>
        <end position="459"/>
    </location>
</feature>
<feature type="transmembrane region" description="Helical" evidence="6">
    <location>
        <begin position="117"/>
        <end position="136"/>
    </location>
</feature>
<feature type="transmembrane region" description="Helical" evidence="6">
    <location>
        <begin position="52"/>
        <end position="73"/>
    </location>
</feature>
<dbReference type="InterPro" id="IPR036259">
    <property type="entry name" value="MFS_trans_sf"/>
</dbReference>
<comment type="caution">
    <text evidence="8">The sequence shown here is derived from an EMBL/GenBank/DDBJ whole genome shotgun (WGS) entry which is preliminary data.</text>
</comment>
<dbReference type="CDD" id="cd17321">
    <property type="entry name" value="MFS_MMR_MDR_like"/>
    <property type="match status" value="1"/>
</dbReference>
<gene>
    <name evidence="8" type="ORF">GCM10008018_19090</name>
</gene>
<keyword evidence="2" id="KW-0813">Transport</keyword>
<dbReference type="Pfam" id="PF07690">
    <property type="entry name" value="MFS_1"/>
    <property type="match status" value="1"/>
</dbReference>